<evidence type="ECO:0000313" key="1">
    <source>
        <dbReference type="EMBL" id="MCY9282082.1"/>
    </source>
</evidence>
<dbReference type="RefSeq" id="WP_026587957.1">
    <property type="nucleotide sequence ID" value="NZ_JALAJL010000004.1"/>
</dbReference>
<proteinExistence type="predicted"/>
<sequence>MLKEKDCQQTKINTILIQDPARNCAYYLSSTALNKYLTEGWTNLEAGTVTFVLSNEGLLQELTEITPVDESKEISILIQDPENNVAYYINSGELTKYKCNLPESWGDIPQEALTFIVPRNNLIEELPGVRRGLLQNNTPRPTM</sequence>
<dbReference type="EMBL" id="JALAXI010000017">
    <property type="protein sequence ID" value="MCY9282082.1"/>
    <property type="molecule type" value="Genomic_DNA"/>
</dbReference>
<protein>
    <submittedName>
        <fullName evidence="1">Uncharacterized protein</fullName>
    </submittedName>
</protein>
<dbReference type="Proteomes" id="UP001066455">
    <property type="component" value="Unassembled WGS sequence"/>
</dbReference>
<accession>A0AA90JC96</accession>
<dbReference type="AlphaFoldDB" id="A0AA90JC96"/>
<comment type="caution">
    <text evidence="1">The sequence shown here is derived from an EMBL/GenBank/DDBJ whole genome shotgun (WGS) entry which is preliminary data.</text>
</comment>
<name>A0AA90JC96_9BACI</name>
<reference evidence="1" key="1">
    <citation type="submission" date="2022-02" db="EMBL/GenBank/DDBJ databases">
        <title>Crop Bioprotection Bacillus Genome Sequencing.</title>
        <authorList>
            <person name="Dunlap C."/>
        </authorList>
    </citation>
    <scope>NUCLEOTIDE SEQUENCE</scope>
    <source>
        <strain evidence="1">T20C14</strain>
    </source>
</reference>
<gene>
    <name evidence="1" type="ORF">MOE73_18655</name>
</gene>
<evidence type="ECO:0000313" key="2">
    <source>
        <dbReference type="Proteomes" id="UP001066455"/>
    </source>
</evidence>
<organism evidence="1 2">
    <name type="scientific">Bacillus haynesii</name>
    <dbReference type="NCBI Taxonomy" id="1925021"/>
    <lineage>
        <taxon>Bacteria</taxon>
        <taxon>Bacillati</taxon>
        <taxon>Bacillota</taxon>
        <taxon>Bacilli</taxon>
        <taxon>Bacillales</taxon>
        <taxon>Bacillaceae</taxon>
        <taxon>Bacillus</taxon>
    </lineage>
</organism>